<evidence type="ECO:0000256" key="1">
    <source>
        <dbReference type="ARBA" id="ARBA00000083"/>
    </source>
</evidence>
<dbReference type="UniPathway" id="UPA00214"/>
<evidence type="ECO:0000256" key="8">
    <source>
        <dbReference type="ARBA" id="ARBA00023144"/>
    </source>
</evidence>
<keyword evidence="14" id="KW-1185">Reference proteome</keyword>
<gene>
    <name evidence="13" type="primary">galE</name>
    <name evidence="13" type="ORF">Ami103574_02105</name>
</gene>
<evidence type="ECO:0000259" key="12">
    <source>
        <dbReference type="Pfam" id="PF01370"/>
    </source>
</evidence>
<dbReference type="KEGG" id="abut:Ami103574_02105"/>
<evidence type="ECO:0000256" key="4">
    <source>
        <dbReference type="ARBA" id="ARBA00007637"/>
    </source>
</evidence>
<reference evidence="13 14" key="1">
    <citation type="submission" date="2020-02" db="EMBL/GenBank/DDBJ databases">
        <authorList>
            <person name="Kim Y.B."/>
            <person name="Roh S.W."/>
        </authorList>
    </citation>
    <scope>NUCLEOTIDE SEQUENCE [LARGE SCALE GENOMIC DNA]</scope>
    <source>
        <strain evidence="13 14">DSM 103574</strain>
    </source>
</reference>
<evidence type="ECO:0000256" key="3">
    <source>
        <dbReference type="ARBA" id="ARBA00004947"/>
    </source>
</evidence>
<comment type="cofactor">
    <cofactor evidence="2 11">
        <name>NAD(+)</name>
        <dbReference type="ChEBI" id="CHEBI:57540"/>
    </cofactor>
</comment>
<keyword evidence="10 11" id="KW-0119">Carbohydrate metabolism</keyword>
<comment type="subunit">
    <text evidence="11">Homodimer.</text>
</comment>
<evidence type="ECO:0000256" key="9">
    <source>
        <dbReference type="ARBA" id="ARBA00023235"/>
    </source>
</evidence>
<evidence type="ECO:0000256" key="10">
    <source>
        <dbReference type="ARBA" id="ARBA00023277"/>
    </source>
</evidence>
<evidence type="ECO:0000313" key="14">
    <source>
        <dbReference type="Proteomes" id="UP000466848"/>
    </source>
</evidence>
<name>A0A858BVS3_9FIRM</name>
<dbReference type="RefSeq" id="WP_163065096.1">
    <property type="nucleotide sequence ID" value="NZ_CP048649.1"/>
</dbReference>
<accession>A0A858BVS3</accession>
<keyword evidence="7 11" id="KW-0520">NAD</keyword>
<evidence type="ECO:0000256" key="6">
    <source>
        <dbReference type="ARBA" id="ARBA00018569"/>
    </source>
</evidence>
<dbReference type="PANTHER" id="PTHR43725">
    <property type="entry name" value="UDP-GLUCOSE 4-EPIMERASE"/>
    <property type="match status" value="1"/>
</dbReference>
<dbReference type="InterPro" id="IPR005886">
    <property type="entry name" value="UDP_G4E"/>
</dbReference>
<dbReference type="InterPro" id="IPR001509">
    <property type="entry name" value="Epimerase_deHydtase"/>
</dbReference>
<dbReference type="Pfam" id="PF01370">
    <property type="entry name" value="Epimerase"/>
    <property type="match status" value="1"/>
</dbReference>
<dbReference type="EC" id="5.1.3.2" evidence="5 11"/>
<proteinExistence type="inferred from homology"/>
<dbReference type="GO" id="GO:0033499">
    <property type="term" value="P:galactose catabolic process via UDP-galactose, Leloir pathway"/>
    <property type="evidence" value="ECO:0007669"/>
    <property type="project" value="TreeGrafter"/>
</dbReference>
<dbReference type="InterPro" id="IPR036291">
    <property type="entry name" value="NAD(P)-bd_dom_sf"/>
</dbReference>
<comment type="catalytic activity">
    <reaction evidence="1 11">
        <text>UDP-alpha-D-glucose = UDP-alpha-D-galactose</text>
        <dbReference type="Rhea" id="RHEA:22168"/>
        <dbReference type="ChEBI" id="CHEBI:58885"/>
        <dbReference type="ChEBI" id="CHEBI:66914"/>
        <dbReference type="EC" id="5.1.3.2"/>
    </reaction>
</comment>
<evidence type="ECO:0000256" key="11">
    <source>
        <dbReference type="RuleBase" id="RU366046"/>
    </source>
</evidence>
<dbReference type="CDD" id="cd05247">
    <property type="entry name" value="UDP_G4E_1_SDR_e"/>
    <property type="match status" value="1"/>
</dbReference>
<protein>
    <recommendedName>
        <fullName evidence="6 11">UDP-glucose 4-epimerase</fullName>
        <ecNumber evidence="5 11">5.1.3.2</ecNumber>
    </recommendedName>
</protein>
<evidence type="ECO:0000256" key="2">
    <source>
        <dbReference type="ARBA" id="ARBA00001911"/>
    </source>
</evidence>
<dbReference type="Gene3D" id="3.40.50.720">
    <property type="entry name" value="NAD(P)-binding Rossmann-like Domain"/>
    <property type="match status" value="1"/>
</dbReference>
<dbReference type="NCBIfam" id="TIGR01179">
    <property type="entry name" value="galE"/>
    <property type="match status" value="1"/>
</dbReference>
<organism evidence="13 14">
    <name type="scientific">Aminipila butyrica</name>
    <dbReference type="NCBI Taxonomy" id="433296"/>
    <lineage>
        <taxon>Bacteria</taxon>
        <taxon>Bacillati</taxon>
        <taxon>Bacillota</taxon>
        <taxon>Clostridia</taxon>
        <taxon>Peptostreptococcales</taxon>
        <taxon>Anaerovoracaceae</taxon>
        <taxon>Aminipila</taxon>
    </lineage>
</organism>
<dbReference type="GO" id="GO:0003978">
    <property type="term" value="F:UDP-glucose 4-epimerase activity"/>
    <property type="evidence" value="ECO:0007669"/>
    <property type="project" value="UniProtKB-UniRule"/>
</dbReference>
<dbReference type="SUPFAM" id="SSF51735">
    <property type="entry name" value="NAD(P)-binding Rossmann-fold domains"/>
    <property type="match status" value="1"/>
</dbReference>
<dbReference type="AlphaFoldDB" id="A0A858BVS3"/>
<dbReference type="Gene3D" id="3.90.25.10">
    <property type="entry name" value="UDP-galactose 4-epimerase, domain 1"/>
    <property type="match status" value="1"/>
</dbReference>
<comment type="similarity">
    <text evidence="4 11">Belongs to the NAD(P)-dependent epimerase/dehydratase family.</text>
</comment>
<evidence type="ECO:0000256" key="7">
    <source>
        <dbReference type="ARBA" id="ARBA00023027"/>
    </source>
</evidence>
<evidence type="ECO:0000256" key="5">
    <source>
        <dbReference type="ARBA" id="ARBA00013189"/>
    </source>
</evidence>
<dbReference type="PANTHER" id="PTHR43725:SF53">
    <property type="entry name" value="UDP-ARABINOSE 4-EPIMERASE 1"/>
    <property type="match status" value="1"/>
</dbReference>
<sequence>MNILVTGGAGYIGSHIAWELQQKGYSVVIYDNLSTGHSWAAKNCELVIGDLFDVKRMETVLEEYAIDGVIHFAASSLVGESVRNPAKYYENNVLGSKRLLDAMRSKGVDKLVFSSSCATYGLPTRIPITESELQQPINTYGWTKLIIEQLMRDYGNAYGLQSIALRYFNAAGAAYEAGLGESHQPETHVIPLLLEAAARKREHFSLFGQDYPTEDGSCIRDYIHVKDLAQAHILALEKLIAQEEEIKTTNAPNSGSFDCFNLGTGSGVSVLELIRTVESVTGSKVPIEIGPRRLGDPPILVADNSKAVQILGWKPIYSEIQNIVESAYKWETIKAFWAGDTNQISNRIF</sequence>
<feature type="domain" description="NAD-dependent epimerase/dehydratase" evidence="12">
    <location>
        <begin position="3"/>
        <end position="239"/>
    </location>
</feature>
<dbReference type="EMBL" id="CP048649">
    <property type="protein sequence ID" value="QIB68176.1"/>
    <property type="molecule type" value="Genomic_DNA"/>
</dbReference>
<comment type="pathway">
    <text evidence="3 11">Carbohydrate metabolism; galactose metabolism.</text>
</comment>
<keyword evidence="9 11" id="KW-0413">Isomerase</keyword>
<dbReference type="Proteomes" id="UP000466848">
    <property type="component" value="Chromosome"/>
</dbReference>
<keyword evidence="8" id="KW-0299">Galactose metabolism</keyword>
<evidence type="ECO:0000313" key="13">
    <source>
        <dbReference type="EMBL" id="QIB68176.1"/>
    </source>
</evidence>